<proteinExistence type="predicted"/>
<dbReference type="OrthoDB" id="5419162at2759"/>
<evidence type="ECO:0000313" key="2">
    <source>
        <dbReference type="EMBL" id="KAG8623255.1"/>
    </source>
</evidence>
<dbReference type="AlphaFoldDB" id="A0A8K0KTY5"/>
<dbReference type="Proteomes" id="UP000809789">
    <property type="component" value="Unassembled WGS sequence"/>
</dbReference>
<reference evidence="2" key="1">
    <citation type="submission" date="2021-07" db="EMBL/GenBank/DDBJ databases">
        <title>Elsinoe batatas strain:CRI-CJ2 Genome sequencing and assembly.</title>
        <authorList>
            <person name="Huang L."/>
        </authorList>
    </citation>
    <scope>NUCLEOTIDE SEQUENCE</scope>
    <source>
        <strain evidence="2">CRI-CJ2</strain>
    </source>
</reference>
<evidence type="ECO:0000313" key="3">
    <source>
        <dbReference type="Proteomes" id="UP000809789"/>
    </source>
</evidence>
<dbReference type="EMBL" id="JAESVG020000010">
    <property type="protein sequence ID" value="KAG8623255.1"/>
    <property type="molecule type" value="Genomic_DNA"/>
</dbReference>
<comment type="caution">
    <text evidence="2">The sequence shown here is derived from an EMBL/GenBank/DDBJ whole genome shotgun (WGS) entry which is preliminary data.</text>
</comment>
<feature type="region of interest" description="Disordered" evidence="1">
    <location>
        <begin position="1"/>
        <end position="175"/>
    </location>
</feature>
<name>A0A8K0KTY5_9PEZI</name>
<feature type="compositionally biased region" description="Polar residues" evidence="1">
    <location>
        <begin position="41"/>
        <end position="55"/>
    </location>
</feature>
<accession>A0A8K0KTY5</accession>
<organism evidence="2 3">
    <name type="scientific">Elsinoe batatas</name>
    <dbReference type="NCBI Taxonomy" id="2601811"/>
    <lineage>
        <taxon>Eukaryota</taxon>
        <taxon>Fungi</taxon>
        <taxon>Dikarya</taxon>
        <taxon>Ascomycota</taxon>
        <taxon>Pezizomycotina</taxon>
        <taxon>Dothideomycetes</taxon>
        <taxon>Dothideomycetidae</taxon>
        <taxon>Myriangiales</taxon>
        <taxon>Elsinoaceae</taxon>
        <taxon>Elsinoe</taxon>
    </lineage>
</organism>
<protein>
    <submittedName>
        <fullName evidence="2">Uncharacterized protein</fullName>
    </submittedName>
</protein>
<gene>
    <name evidence="2" type="ORF">KVT40_008231</name>
</gene>
<keyword evidence="3" id="KW-1185">Reference proteome</keyword>
<evidence type="ECO:0000256" key="1">
    <source>
        <dbReference type="SAM" id="MobiDB-lite"/>
    </source>
</evidence>
<sequence length="213" mass="22259">MSDSEDLPDPMLEAMGFTSFGAPPAAKKRKLHDNTFIDAAPSQTQAQRHGTNANATALGERRPRAAPQDTAAAGIATVSRGDANPIGIGQDGSEAQAPTDGITDGRKVKKSKSKAKDLQGGGLAAFLSHGQSLPARPSESISMQNAAEKPAGKTQAGVEGQGKQKESAEGENASPVDMAAYSLQDLRHGVKNEHGDVVYFLPSFLEDPWVGLR</sequence>